<evidence type="ECO:0000256" key="5">
    <source>
        <dbReference type="ARBA" id="ARBA00022679"/>
    </source>
</evidence>
<evidence type="ECO:0000256" key="9">
    <source>
        <dbReference type="ARBA" id="ARBA00047430"/>
    </source>
</evidence>
<dbReference type="GO" id="GO:0005516">
    <property type="term" value="F:calmodulin binding"/>
    <property type="evidence" value="ECO:0007669"/>
    <property type="project" value="UniProtKB-KW"/>
</dbReference>
<keyword evidence="3" id="KW-0723">Serine/threonine-protein kinase</keyword>
<keyword evidence="5" id="KW-0808">Transferase</keyword>
<evidence type="ECO:0000313" key="12">
    <source>
        <dbReference type="Proteomes" id="UP001166674"/>
    </source>
</evidence>
<accession>A0AA41SYU9</accession>
<dbReference type="InterPro" id="IPR011009">
    <property type="entry name" value="Kinase-like_dom_sf"/>
</dbReference>
<dbReference type="Gene3D" id="1.10.510.10">
    <property type="entry name" value="Transferase(Phosphotransferase) domain 1"/>
    <property type="match status" value="1"/>
</dbReference>
<dbReference type="InterPro" id="IPR000719">
    <property type="entry name" value="Prot_kinase_dom"/>
</dbReference>
<dbReference type="SUPFAM" id="SSF56112">
    <property type="entry name" value="Protein kinase-like (PK-like)"/>
    <property type="match status" value="1"/>
</dbReference>
<evidence type="ECO:0000256" key="3">
    <source>
        <dbReference type="ARBA" id="ARBA00022527"/>
    </source>
</evidence>
<dbReference type="FunFam" id="1.10.510.10:FF:000001">
    <property type="entry name" value="Calcium/calmodulin-dependent protein kinase type II subunit delta"/>
    <property type="match status" value="1"/>
</dbReference>
<dbReference type="AlphaFoldDB" id="A0AA41SYU9"/>
<dbReference type="PROSITE" id="PS00108">
    <property type="entry name" value="PROTEIN_KINASE_ST"/>
    <property type="match status" value="1"/>
</dbReference>
<evidence type="ECO:0000256" key="4">
    <source>
        <dbReference type="ARBA" id="ARBA00022553"/>
    </source>
</evidence>
<comment type="catalytic activity">
    <reaction evidence="9">
        <text>L-seryl-[protein] + ATP = O-phospho-L-seryl-[protein] + ADP + H(+)</text>
        <dbReference type="Rhea" id="RHEA:17989"/>
        <dbReference type="Rhea" id="RHEA-COMP:9863"/>
        <dbReference type="Rhea" id="RHEA-COMP:11604"/>
        <dbReference type="ChEBI" id="CHEBI:15378"/>
        <dbReference type="ChEBI" id="CHEBI:29999"/>
        <dbReference type="ChEBI" id="CHEBI:30616"/>
        <dbReference type="ChEBI" id="CHEBI:83421"/>
        <dbReference type="ChEBI" id="CHEBI:456216"/>
        <dbReference type="EC" id="2.7.11.17"/>
    </reaction>
</comment>
<name>A0AA41SYU9_SCICA</name>
<dbReference type="Pfam" id="PF00069">
    <property type="entry name" value="Pkinase"/>
    <property type="match status" value="1"/>
</dbReference>
<feature type="domain" description="Protein kinase" evidence="10">
    <location>
        <begin position="3"/>
        <end position="261"/>
    </location>
</feature>
<dbReference type="Gene3D" id="3.10.450.50">
    <property type="match status" value="1"/>
</dbReference>
<sequence>MSQFFPPFPSRGAFSVVRRCVKKTSTQEYAAKIINTKKLSARDHQKLEREARICRLLKHPNIVRLHDSISEEGFHYLVFDLVTGGELFEDIVAREYYSEADASHCIHQILESVNHIHQHDIVHRDLKPENLLLASKCKGAAVKLADFGLAIEVQGEQQAWFGFAGTPGYLSPEVLRKDPYGKPVDIWACGVILYILLVGYPPFWDEDQHKLYQQIKAGAYDFPSPEWDTVTPEAKNLINQMLTINPAKRITADQALKHPWVCEPQTTVVHNATDGIKGSTESCNTTTEDEDLKVRKQEIIKITEQLIEAINNGDFEAYTKICDPGLTSFEPEALGNLVEGMDFHKFYFENLLSKNSKPIHTTILNPHVHVIGEDAACIAYIRLTQYIDGQGRPRTSQSEETRVWHRRDGKWLNVHYHCSGAPAAPLQ</sequence>
<dbReference type="GO" id="GO:0004683">
    <property type="term" value="F:calcium/calmodulin-dependent protein kinase activity"/>
    <property type="evidence" value="ECO:0007669"/>
    <property type="project" value="UniProtKB-EC"/>
</dbReference>
<dbReference type="GO" id="GO:0005524">
    <property type="term" value="F:ATP binding"/>
    <property type="evidence" value="ECO:0007669"/>
    <property type="project" value="InterPro"/>
</dbReference>
<dbReference type="FunFam" id="3.10.450.50:FF:000001">
    <property type="entry name" value="calcium/calmodulin-dependent protein kinase type II subunit gamma isoform X1"/>
    <property type="match status" value="1"/>
</dbReference>
<keyword evidence="6 11" id="KW-0418">Kinase</keyword>
<dbReference type="Pfam" id="PF08332">
    <property type="entry name" value="CaMKII_AD"/>
    <property type="match status" value="1"/>
</dbReference>
<dbReference type="PANTHER" id="PTHR24347">
    <property type="entry name" value="SERINE/THREONINE-PROTEIN KINASE"/>
    <property type="match status" value="1"/>
</dbReference>
<dbReference type="CDD" id="cd14086">
    <property type="entry name" value="STKc_CaMKII"/>
    <property type="match status" value="1"/>
</dbReference>
<proteinExistence type="inferred from homology"/>
<evidence type="ECO:0000256" key="1">
    <source>
        <dbReference type="ARBA" id="ARBA00005354"/>
    </source>
</evidence>
<evidence type="ECO:0000256" key="6">
    <source>
        <dbReference type="ARBA" id="ARBA00022777"/>
    </source>
</evidence>
<evidence type="ECO:0000259" key="10">
    <source>
        <dbReference type="PROSITE" id="PS50011"/>
    </source>
</evidence>
<evidence type="ECO:0000256" key="8">
    <source>
        <dbReference type="ARBA" id="ARBA00047307"/>
    </source>
</evidence>
<dbReference type="InterPro" id="IPR032710">
    <property type="entry name" value="NTF2-like_dom_sf"/>
</dbReference>
<keyword evidence="12" id="KW-1185">Reference proteome</keyword>
<evidence type="ECO:0000256" key="7">
    <source>
        <dbReference type="ARBA" id="ARBA00022860"/>
    </source>
</evidence>
<dbReference type="Gene3D" id="3.30.200.20">
    <property type="entry name" value="Phosphorylase Kinase, domain 1"/>
    <property type="match status" value="1"/>
</dbReference>
<comment type="catalytic activity">
    <reaction evidence="8">
        <text>L-threonyl-[protein] + ATP = O-phospho-L-threonyl-[protein] + ADP + H(+)</text>
        <dbReference type="Rhea" id="RHEA:46608"/>
        <dbReference type="Rhea" id="RHEA-COMP:11060"/>
        <dbReference type="Rhea" id="RHEA-COMP:11605"/>
        <dbReference type="ChEBI" id="CHEBI:15378"/>
        <dbReference type="ChEBI" id="CHEBI:30013"/>
        <dbReference type="ChEBI" id="CHEBI:30616"/>
        <dbReference type="ChEBI" id="CHEBI:61977"/>
        <dbReference type="ChEBI" id="CHEBI:456216"/>
        <dbReference type="EC" id="2.7.11.17"/>
    </reaction>
</comment>
<dbReference type="SMART" id="SM00220">
    <property type="entry name" value="S_TKc"/>
    <property type="match status" value="1"/>
</dbReference>
<evidence type="ECO:0000313" key="11">
    <source>
        <dbReference type="EMBL" id="MBZ3877499.1"/>
    </source>
</evidence>
<evidence type="ECO:0000256" key="2">
    <source>
        <dbReference type="ARBA" id="ARBA00012434"/>
    </source>
</evidence>
<gene>
    <name evidence="11" type="ORF">SUZIE_142960</name>
</gene>
<dbReference type="InterPro" id="IPR008271">
    <property type="entry name" value="Ser/Thr_kinase_AS"/>
</dbReference>
<comment type="caution">
    <text evidence="11">The sequence shown here is derived from an EMBL/GenBank/DDBJ whole genome shotgun (WGS) entry which is preliminary data.</text>
</comment>
<comment type="similarity">
    <text evidence="1">Belongs to the protein kinase superfamily. CAMK Ser/Thr protein kinase family. CaMK subfamily.</text>
</comment>
<keyword evidence="7" id="KW-0112">Calmodulin-binding</keyword>
<organism evidence="11 12">
    <name type="scientific">Sciurus carolinensis</name>
    <name type="common">Eastern gray squirrel</name>
    <dbReference type="NCBI Taxonomy" id="30640"/>
    <lineage>
        <taxon>Eukaryota</taxon>
        <taxon>Metazoa</taxon>
        <taxon>Chordata</taxon>
        <taxon>Craniata</taxon>
        <taxon>Vertebrata</taxon>
        <taxon>Euteleostomi</taxon>
        <taxon>Mammalia</taxon>
        <taxon>Eutheria</taxon>
        <taxon>Euarchontoglires</taxon>
        <taxon>Glires</taxon>
        <taxon>Rodentia</taxon>
        <taxon>Sciuromorpha</taxon>
        <taxon>Sciuridae</taxon>
        <taxon>Sciurinae</taxon>
        <taxon>Sciurini</taxon>
        <taxon>Sciurus</taxon>
    </lineage>
</organism>
<dbReference type="PROSITE" id="PS50011">
    <property type="entry name" value="PROTEIN_KINASE_DOM"/>
    <property type="match status" value="1"/>
</dbReference>
<dbReference type="SUPFAM" id="SSF54427">
    <property type="entry name" value="NTF2-like"/>
    <property type="match status" value="1"/>
</dbReference>
<dbReference type="InterPro" id="IPR013543">
    <property type="entry name" value="Ca/CaM-dep_prot_kinase-assoc"/>
</dbReference>
<dbReference type="Proteomes" id="UP001166674">
    <property type="component" value="Unassembled WGS sequence"/>
</dbReference>
<dbReference type="EC" id="2.7.11.17" evidence="2"/>
<keyword evidence="4" id="KW-0597">Phosphoprotein</keyword>
<dbReference type="FunFam" id="3.30.200.20:FF:000239">
    <property type="entry name" value="Calcium/calmodulin-dependent protein kinase type II subunit beta"/>
    <property type="match status" value="1"/>
</dbReference>
<protein>
    <recommendedName>
        <fullName evidence="2">calcium/calmodulin-dependent protein kinase</fullName>
        <ecNumber evidence="2">2.7.11.17</ecNumber>
    </recommendedName>
</protein>
<reference evidence="11" key="1">
    <citation type="submission" date="2020-03" db="EMBL/GenBank/DDBJ databases">
        <title>Studies in the Genomics of Life Span.</title>
        <authorList>
            <person name="Glass D."/>
        </authorList>
    </citation>
    <scope>NUCLEOTIDE SEQUENCE</scope>
    <source>
        <strain evidence="11">SUZIE</strain>
        <tissue evidence="11">Muscle</tissue>
    </source>
</reference>
<dbReference type="EMBL" id="JAATJV010297400">
    <property type="protein sequence ID" value="MBZ3877499.1"/>
    <property type="molecule type" value="Genomic_DNA"/>
</dbReference>